<evidence type="ECO:0000256" key="5">
    <source>
        <dbReference type="ARBA" id="ARBA00004676"/>
    </source>
</evidence>
<evidence type="ECO:0000256" key="14">
    <source>
        <dbReference type="ARBA" id="ARBA00048811"/>
    </source>
</evidence>
<keyword evidence="13 16" id="KW-0460">Magnesium</keyword>
<evidence type="ECO:0000256" key="1">
    <source>
        <dbReference type="ARBA" id="ARBA00001946"/>
    </source>
</evidence>
<evidence type="ECO:0000313" key="19">
    <source>
        <dbReference type="Proteomes" id="UP000001661"/>
    </source>
</evidence>
<dbReference type="GO" id="GO:0032263">
    <property type="term" value="P:GMP salvage"/>
    <property type="evidence" value="ECO:0007669"/>
    <property type="project" value="TreeGrafter"/>
</dbReference>
<dbReference type="EC" id="2.4.2.8" evidence="16"/>
<comment type="pathway">
    <text evidence="4 16">Purine metabolism; IMP biosynthesis via salvage pathway; IMP from hypoxanthine: step 1/1.</text>
</comment>
<dbReference type="GO" id="GO:0004422">
    <property type="term" value="F:hypoxanthine phosphoribosyltransferase activity"/>
    <property type="evidence" value="ECO:0007669"/>
    <property type="project" value="InterPro"/>
</dbReference>
<dbReference type="InterPro" id="IPR000836">
    <property type="entry name" value="PRTase_dom"/>
</dbReference>
<dbReference type="eggNOG" id="COG0634">
    <property type="taxonomic scope" value="Bacteria"/>
</dbReference>
<dbReference type="AlphaFoldDB" id="D9QSX3"/>
<comment type="function">
    <text evidence="2">Purine salvage pathway enzyme that catalyzes the transfer of the ribosyl-5-phosphate group from 5-phospho-alpha-D-ribose 1-diphosphate (PRPP) to the N9 position of the 6-oxopurines hypoxanthine and guanine to form the corresponding ribonucleotides IMP (inosine 5'-monophosphate) and GMP (guanosine 5'-monophosphate), with the release of PPi.</text>
</comment>
<dbReference type="SUPFAM" id="SSF53271">
    <property type="entry name" value="PRTase-like"/>
    <property type="match status" value="1"/>
</dbReference>
<name>D9QSX3_ACEAZ</name>
<dbReference type="GO" id="GO:0000287">
    <property type="term" value="F:magnesium ion binding"/>
    <property type="evidence" value="ECO:0007669"/>
    <property type="project" value="TreeGrafter"/>
</dbReference>
<evidence type="ECO:0000256" key="6">
    <source>
        <dbReference type="ARBA" id="ARBA00008391"/>
    </source>
</evidence>
<dbReference type="KEGG" id="aar:Acear_0110"/>
<protein>
    <recommendedName>
        <fullName evidence="16">Hypoxanthine phosphoribosyltransferase</fullName>
        <ecNumber evidence="16">2.4.2.8</ecNumber>
    </recommendedName>
</protein>
<keyword evidence="8 16" id="KW-0328">Glycosyltransferase</keyword>
<comment type="catalytic activity">
    <reaction evidence="14">
        <text>GMP + diphosphate = guanine + 5-phospho-alpha-D-ribose 1-diphosphate</text>
        <dbReference type="Rhea" id="RHEA:25424"/>
        <dbReference type="ChEBI" id="CHEBI:16235"/>
        <dbReference type="ChEBI" id="CHEBI:33019"/>
        <dbReference type="ChEBI" id="CHEBI:58017"/>
        <dbReference type="ChEBI" id="CHEBI:58115"/>
        <dbReference type="EC" id="2.4.2.8"/>
    </reaction>
    <physiologicalReaction direction="right-to-left" evidence="14">
        <dbReference type="Rhea" id="RHEA:25426"/>
    </physiologicalReaction>
</comment>
<dbReference type="RefSeq" id="WP_013277108.1">
    <property type="nucleotide sequence ID" value="NC_014378.1"/>
</dbReference>
<dbReference type="NCBIfam" id="TIGR01203">
    <property type="entry name" value="HGPRTase"/>
    <property type="match status" value="1"/>
</dbReference>
<gene>
    <name evidence="18" type="ordered locus">Acear_0110</name>
</gene>
<evidence type="ECO:0000256" key="7">
    <source>
        <dbReference type="ARBA" id="ARBA00022490"/>
    </source>
</evidence>
<proteinExistence type="inferred from homology"/>
<evidence type="ECO:0000313" key="18">
    <source>
        <dbReference type="EMBL" id="ADL11661.1"/>
    </source>
</evidence>
<dbReference type="GO" id="GO:0006166">
    <property type="term" value="P:purine ribonucleoside salvage"/>
    <property type="evidence" value="ECO:0007669"/>
    <property type="project" value="UniProtKB-KW"/>
</dbReference>
<dbReference type="PANTHER" id="PTHR43340:SF1">
    <property type="entry name" value="HYPOXANTHINE PHOSPHORIBOSYLTRANSFERASE"/>
    <property type="match status" value="1"/>
</dbReference>
<comment type="similarity">
    <text evidence="6 16">Belongs to the purine/pyrimidine phosphoribosyltransferase family.</text>
</comment>
<dbReference type="GO" id="GO:0052657">
    <property type="term" value="F:guanine phosphoribosyltransferase activity"/>
    <property type="evidence" value="ECO:0007669"/>
    <property type="project" value="RHEA"/>
</dbReference>
<keyword evidence="11 16" id="KW-0660">Purine salvage</keyword>
<dbReference type="Proteomes" id="UP000001661">
    <property type="component" value="Chromosome"/>
</dbReference>
<evidence type="ECO:0000256" key="10">
    <source>
        <dbReference type="ARBA" id="ARBA00022723"/>
    </source>
</evidence>
<comment type="subcellular location">
    <subcellularLocation>
        <location evidence="3 16">Cytoplasm</location>
    </subcellularLocation>
</comment>
<dbReference type="Gene3D" id="3.40.50.2020">
    <property type="match status" value="1"/>
</dbReference>
<evidence type="ECO:0000256" key="4">
    <source>
        <dbReference type="ARBA" id="ARBA00004669"/>
    </source>
</evidence>
<dbReference type="EMBL" id="CP002105">
    <property type="protein sequence ID" value="ADL11661.1"/>
    <property type="molecule type" value="Genomic_DNA"/>
</dbReference>
<keyword evidence="19" id="KW-1185">Reference proteome</keyword>
<dbReference type="UniPathway" id="UPA00591">
    <property type="reaction ID" value="UER00648"/>
</dbReference>
<dbReference type="GO" id="GO:0000166">
    <property type="term" value="F:nucleotide binding"/>
    <property type="evidence" value="ECO:0007669"/>
    <property type="project" value="UniProtKB-KW"/>
</dbReference>
<evidence type="ECO:0000256" key="12">
    <source>
        <dbReference type="ARBA" id="ARBA00022741"/>
    </source>
</evidence>
<dbReference type="InterPro" id="IPR005904">
    <property type="entry name" value="Hxn_phspho_trans"/>
</dbReference>
<evidence type="ECO:0000256" key="2">
    <source>
        <dbReference type="ARBA" id="ARBA00002049"/>
    </source>
</evidence>
<dbReference type="InterPro" id="IPR050408">
    <property type="entry name" value="HGPRT"/>
</dbReference>
<keyword evidence="9 16" id="KW-0808">Transferase</keyword>
<comment type="pathway">
    <text evidence="5">Purine metabolism; GMP biosynthesis via salvage pathway; GMP from guanine: step 1/1.</text>
</comment>
<keyword evidence="12 16" id="KW-0547">Nucleotide-binding</keyword>
<comment type="catalytic activity">
    <reaction evidence="15">
        <text>IMP + diphosphate = hypoxanthine + 5-phospho-alpha-D-ribose 1-diphosphate</text>
        <dbReference type="Rhea" id="RHEA:17973"/>
        <dbReference type="ChEBI" id="CHEBI:17368"/>
        <dbReference type="ChEBI" id="CHEBI:33019"/>
        <dbReference type="ChEBI" id="CHEBI:58017"/>
        <dbReference type="ChEBI" id="CHEBI:58053"/>
        <dbReference type="EC" id="2.4.2.8"/>
    </reaction>
    <physiologicalReaction direction="right-to-left" evidence="15">
        <dbReference type="Rhea" id="RHEA:17975"/>
    </physiologicalReaction>
</comment>
<feature type="domain" description="Phosphoribosyltransferase" evidence="17">
    <location>
        <begin position="18"/>
        <end position="164"/>
    </location>
</feature>
<dbReference type="FunFam" id="3.40.50.2020:FF:000006">
    <property type="entry name" value="Hypoxanthine phosphoribosyltransferase"/>
    <property type="match status" value="1"/>
</dbReference>
<dbReference type="InterPro" id="IPR029057">
    <property type="entry name" value="PRTase-like"/>
</dbReference>
<evidence type="ECO:0000256" key="3">
    <source>
        <dbReference type="ARBA" id="ARBA00004496"/>
    </source>
</evidence>
<evidence type="ECO:0000256" key="8">
    <source>
        <dbReference type="ARBA" id="ARBA00022676"/>
    </source>
</evidence>
<dbReference type="CDD" id="cd06223">
    <property type="entry name" value="PRTases_typeI"/>
    <property type="match status" value="1"/>
</dbReference>
<keyword evidence="10 16" id="KW-0479">Metal-binding</keyword>
<dbReference type="GO" id="GO:0006178">
    <property type="term" value="P:guanine salvage"/>
    <property type="evidence" value="ECO:0007669"/>
    <property type="project" value="TreeGrafter"/>
</dbReference>
<dbReference type="STRING" id="574087.Acear_0110"/>
<accession>D9QSX3</accession>
<sequence length="183" mass="21082">MRDKLADKIDEILVTEDELQERIAEMGAEITADYNRDDDVVMVGVLRGGIIFMADLARHVKLPVTFDFMDVSSYDGTESSGVVRIIKDLEENIEDRHVLIVEDIIDTGRTLKHVVDFLETRDPASIKICTLLDKPERRTVKKVEVDYNGFEIPDEFAVGYGLDYDERYRNVPFIFVLKPKFYD</sequence>
<dbReference type="PANTHER" id="PTHR43340">
    <property type="entry name" value="HYPOXANTHINE-GUANINE PHOSPHORIBOSYLTRANSFERASE"/>
    <property type="match status" value="1"/>
</dbReference>
<dbReference type="OrthoDB" id="9802824at2"/>
<dbReference type="HOGENOM" id="CLU_073615_0_1_9"/>
<dbReference type="GO" id="GO:0032264">
    <property type="term" value="P:IMP salvage"/>
    <property type="evidence" value="ECO:0007669"/>
    <property type="project" value="UniProtKB-UniPathway"/>
</dbReference>
<dbReference type="Pfam" id="PF00156">
    <property type="entry name" value="Pribosyltran"/>
    <property type="match status" value="1"/>
</dbReference>
<dbReference type="GO" id="GO:0005829">
    <property type="term" value="C:cytosol"/>
    <property type="evidence" value="ECO:0007669"/>
    <property type="project" value="TreeGrafter"/>
</dbReference>
<keyword evidence="7 16" id="KW-0963">Cytoplasm</keyword>
<evidence type="ECO:0000256" key="16">
    <source>
        <dbReference type="RuleBase" id="RU364099"/>
    </source>
</evidence>
<evidence type="ECO:0000256" key="13">
    <source>
        <dbReference type="ARBA" id="ARBA00022842"/>
    </source>
</evidence>
<evidence type="ECO:0000256" key="15">
    <source>
        <dbReference type="ARBA" id="ARBA00049402"/>
    </source>
</evidence>
<evidence type="ECO:0000256" key="9">
    <source>
        <dbReference type="ARBA" id="ARBA00022679"/>
    </source>
</evidence>
<evidence type="ECO:0000256" key="11">
    <source>
        <dbReference type="ARBA" id="ARBA00022726"/>
    </source>
</evidence>
<evidence type="ECO:0000259" key="17">
    <source>
        <dbReference type="Pfam" id="PF00156"/>
    </source>
</evidence>
<reference evidence="18 19" key="1">
    <citation type="journal article" date="2010" name="Stand. Genomic Sci.">
        <title>Complete genome sequence of Acetohalobium arabaticum type strain (Z-7288).</title>
        <authorList>
            <person name="Sikorski J."/>
            <person name="Lapidus A."/>
            <person name="Chertkov O."/>
            <person name="Lucas S."/>
            <person name="Copeland A."/>
            <person name="Glavina Del Rio T."/>
            <person name="Nolan M."/>
            <person name="Tice H."/>
            <person name="Cheng J.F."/>
            <person name="Han C."/>
            <person name="Brambilla E."/>
            <person name="Pitluck S."/>
            <person name="Liolios K."/>
            <person name="Ivanova N."/>
            <person name="Mavromatis K."/>
            <person name="Mikhailova N."/>
            <person name="Pati A."/>
            <person name="Bruce D."/>
            <person name="Detter C."/>
            <person name="Tapia R."/>
            <person name="Goodwin L."/>
            <person name="Chen A."/>
            <person name="Palaniappan K."/>
            <person name="Land M."/>
            <person name="Hauser L."/>
            <person name="Chang Y.J."/>
            <person name="Jeffries C.D."/>
            <person name="Rohde M."/>
            <person name="Goker M."/>
            <person name="Spring S."/>
            <person name="Woyke T."/>
            <person name="Bristow J."/>
            <person name="Eisen J.A."/>
            <person name="Markowitz V."/>
            <person name="Hugenholtz P."/>
            <person name="Kyrpides N.C."/>
            <person name="Klenk H.P."/>
        </authorList>
    </citation>
    <scope>NUCLEOTIDE SEQUENCE [LARGE SCALE GENOMIC DNA]</scope>
    <source>
        <strain evidence="19">ATCC 49924 / DSM 5501 / Z-7288</strain>
    </source>
</reference>
<comment type="cofactor">
    <cofactor evidence="1 16">
        <name>Mg(2+)</name>
        <dbReference type="ChEBI" id="CHEBI:18420"/>
    </cofactor>
</comment>
<organism evidence="18 19">
    <name type="scientific">Acetohalobium arabaticum (strain ATCC 49924 / DSM 5501 / Z-7288)</name>
    <dbReference type="NCBI Taxonomy" id="574087"/>
    <lineage>
        <taxon>Bacteria</taxon>
        <taxon>Bacillati</taxon>
        <taxon>Bacillota</taxon>
        <taxon>Clostridia</taxon>
        <taxon>Halanaerobiales</taxon>
        <taxon>Halobacteroidaceae</taxon>
        <taxon>Acetohalobium</taxon>
    </lineage>
</organism>
<dbReference type="GO" id="GO:0046100">
    <property type="term" value="P:hypoxanthine metabolic process"/>
    <property type="evidence" value="ECO:0007669"/>
    <property type="project" value="TreeGrafter"/>
</dbReference>